<proteinExistence type="predicted"/>
<sequence>MSDFDQETMTQLRLIYQDMRWLADRDHVGPKRARAWYSAVMNRTVGKKVCFFTGKVSEKAVLQRKNLVFEHFERLSSSLSQLLEKHKESNASEDEGFNDFVNLIKKCERVNITTNKENDEIKKAEGNYEKAGVVLIDWSDIKCQNAIRAFKKKIAGGNIANAKEFL</sequence>
<protein>
    <submittedName>
        <fullName evidence="1">Uncharacterized protein</fullName>
    </submittedName>
</protein>
<dbReference type="EMBL" id="JBHSHJ010000003">
    <property type="protein sequence ID" value="MFC4788627.1"/>
    <property type="molecule type" value="Genomic_DNA"/>
</dbReference>
<evidence type="ECO:0000313" key="1">
    <source>
        <dbReference type="EMBL" id="MFC4788627.1"/>
    </source>
</evidence>
<name>A0ABV9QE70_9BURK</name>
<accession>A0ABV9QE70</accession>
<reference evidence="2" key="1">
    <citation type="journal article" date="2019" name="Int. J. Syst. Evol. Microbiol.">
        <title>The Global Catalogue of Microorganisms (GCM) 10K type strain sequencing project: providing services to taxonomists for standard genome sequencing and annotation.</title>
        <authorList>
            <consortium name="The Broad Institute Genomics Platform"/>
            <consortium name="The Broad Institute Genome Sequencing Center for Infectious Disease"/>
            <person name="Wu L."/>
            <person name="Ma J."/>
        </authorList>
    </citation>
    <scope>NUCLEOTIDE SEQUENCE [LARGE SCALE GENOMIC DNA]</scope>
    <source>
        <strain evidence="2">CCUG 49452</strain>
    </source>
</reference>
<evidence type="ECO:0000313" key="2">
    <source>
        <dbReference type="Proteomes" id="UP001596001"/>
    </source>
</evidence>
<organism evidence="1 2">
    <name type="scientific">Giesbergeria sinuosa</name>
    <dbReference type="NCBI Taxonomy" id="80883"/>
    <lineage>
        <taxon>Bacteria</taxon>
        <taxon>Pseudomonadati</taxon>
        <taxon>Pseudomonadota</taxon>
        <taxon>Betaproteobacteria</taxon>
        <taxon>Burkholderiales</taxon>
        <taxon>Comamonadaceae</taxon>
        <taxon>Giesbergeria</taxon>
    </lineage>
</organism>
<dbReference type="RefSeq" id="WP_382431222.1">
    <property type="nucleotide sequence ID" value="NZ_JBHSHJ010000003.1"/>
</dbReference>
<comment type="caution">
    <text evidence="1">The sequence shown here is derived from an EMBL/GenBank/DDBJ whole genome shotgun (WGS) entry which is preliminary data.</text>
</comment>
<gene>
    <name evidence="1" type="ORF">ACFO6X_06465</name>
</gene>
<keyword evidence="2" id="KW-1185">Reference proteome</keyword>
<dbReference type="Proteomes" id="UP001596001">
    <property type="component" value="Unassembled WGS sequence"/>
</dbReference>